<evidence type="ECO:0000313" key="1">
    <source>
        <dbReference type="EMBL" id="VEL08537.1"/>
    </source>
</evidence>
<protein>
    <submittedName>
        <fullName evidence="1">Uncharacterized protein</fullName>
    </submittedName>
</protein>
<comment type="caution">
    <text evidence="1">The sequence shown here is derived from an EMBL/GenBank/DDBJ whole genome shotgun (WGS) entry which is preliminary data.</text>
</comment>
<gene>
    <name evidence="1" type="ORF">PXEA_LOCUS1977</name>
</gene>
<evidence type="ECO:0000313" key="2">
    <source>
        <dbReference type="Proteomes" id="UP000784294"/>
    </source>
</evidence>
<reference evidence="1" key="1">
    <citation type="submission" date="2018-11" db="EMBL/GenBank/DDBJ databases">
        <authorList>
            <consortium name="Pathogen Informatics"/>
        </authorList>
    </citation>
    <scope>NUCLEOTIDE SEQUENCE</scope>
</reference>
<accession>A0A448WCM6</accession>
<proteinExistence type="predicted"/>
<organism evidence="1 2">
    <name type="scientific">Protopolystoma xenopodis</name>
    <dbReference type="NCBI Taxonomy" id="117903"/>
    <lineage>
        <taxon>Eukaryota</taxon>
        <taxon>Metazoa</taxon>
        <taxon>Spiralia</taxon>
        <taxon>Lophotrochozoa</taxon>
        <taxon>Platyhelminthes</taxon>
        <taxon>Monogenea</taxon>
        <taxon>Polyopisthocotylea</taxon>
        <taxon>Polystomatidea</taxon>
        <taxon>Polystomatidae</taxon>
        <taxon>Protopolystoma</taxon>
    </lineage>
</organism>
<sequence>MPEFCYAFSSCEDAQASSGADAFLGDTSIFSSGMSPKTYSSGAVIDATAVAVTAAAYQNYYPMVPSRLEPTFRRSETAGGVLTPTALGLGPGALVPGQGSCLSGETQQMVRPPAGPLHGLMLHSPSPSTALMNTGSSAYFQA</sequence>
<dbReference type="EMBL" id="CAAALY010004222">
    <property type="protein sequence ID" value="VEL08537.1"/>
    <property type="molecule type" value="Genomic_DNA"/>
</dbReference>
<keyword evidence="2" id="KW-1185">Reference proteome</keyword>
<dbReference type="AlphaFoldDB" id="A0A448WCM6"/>
<name>A0A448WCM6_9PLAT</name>
<dbReference type="Proteomes" id="UP000784294">
    <property type="component" value="Unassembled WGS sequence"/>
</dbReference>